<evidence type="ECO:0000256" key="2">
    <source>
        <dbReference type="SAM" id="Phobius"/>
    </source>
</evidence>
<reference evidence="3 4" key="1">
    <citation type="journal article" date="2011" name="Nat. Biotechnol.">
        <title>Comparative genomic analysis of the thermophilic biomass-degrading fungi Myceliophthora thermophila and Thielavia terrestris.</title>
        <authorList>
            <person name="Berka R.M."/>
            <person name="Grigoriev I.V."/>
            <person name="Otillar R."/>
            <person name="Salamov A."/>
            <person name="Grimwood J."/>
            <person name="Reid I."/>
            <person name="Ishmael N."/>
            <person name="John T."/>
            <person name="Darmond C."/>
            <person name="Moisan M.-C."/>
            <person name="Henrissat B."/>
            <person name="Coutinho P.M."/>
            <person name="Lombard V."/>
            <person name="Natvig D.O."/>
            <person name="Lindquist E."/>
            <person name="Schmutz J."/>
            <person name="Lucas S."/>
            <person name="Harris P."/>
            <person name="Powlowski J."/>
            <person name="Bellemare A."/>
            <person name="Taylor D."/>
            <person name="Butler G."/>
            <person name="de Vries R.P."/>
            <person name="Allijn I.E."/>
            <person name="van den Brink J."/>
            <person name="Ushinsky S."/>
            <person name="Storms R."/>
            <person name="Powell A.J."/>
            <person name="Paulsen I.T."/>
            <person name="Elbourne L.D.H."/>
            <person name="Baker S.E."/>
            <person name="Magnuson J."/>
            <person name="LaBoissiere S."/>
            <person name="Clutterbuck A.J."/>
            <person name="Martinez D."/>
            <person name="Wogulis M."/>
            <person name="de Leon A.L."/>
            <person name="Rey M.W."/>
            <person name="Tsang A."/>
        </authorList>
    </citation>
    <scope>NUCLEOTIDE SEQUENCE [LARGE SCALE GENOMIC DNA]</scope>
    <source>
        <strain evidence="4">ATCC 38088 / NRRL 8126</strain>
    </source>
</reference>
<dbReference type="Proteomes" id="UP000008181">
    <property type="component" value="Chromosome 5"/>
</dbReference>
<evidence type="ECO:0000313" key="4">
    <source>
        <dbReference type="Proteomes" id="UP000008181"/>
    </source>
</evidence>
<keyword evidence="2" id="KW-0472">Membrane</keyword>
<dbReference type="KEGG" id="ttt:THITE_2122865"/>
<evidence type="ECO:0000313" key="3">
    <source>
        <dbReference type="EMBL" id="AEO70957.1"/>
    </source>
</evidence>
<gene>
    <name evidence="3" type="ORF">THITE_2122865</name>
</gene>
<dbReference type="EMBL" id="CP003013">
    <property type="protein sequence ID" value="AEO70957.1"/>
    <property type="molecule type" value="Genomic_DNA"/>
</dbReference>
<accession>G2REI2</accession>
<name>G2REI2_THETT</name>
<evidence type="ECO:0000256" key="1">
    <source>
        <dbReference type="SAM" id="MobiDB-lite"/>
    </source>
</evidence>
<dbReference type="GeneID" id="11522597"/>
<keyword evidence="2" id="KW-1133">Transmembrane helix</keyword>
<organism evidence="3 4">
    <name type="scientific">Thermothielavioides terrestris (strain ATCC 38088 / NRRL 8126)</name>
    <name type="common">Thielavia terrestris</name>
    <dbReference type="NCBI Taxonomy" id="578455"/>
    <lineage>
        <taxon>Eukaryota</taxon>
        <taxon>Fungi</taxon>
        <taxon>Dikarya</taxon>
        <taxon>Ascomycota</taxon>
        <taxon>Pezizomycotina</taxon>
        <taxon>Sordariomycetes</taxon>
        <taxon>Sordariomycetidae</taxon>
        <taxon>Sordariales</taxon>
        <taxon>Chaetomiaceae</taxon>
        <taxon>Thermothielavioides</taxon>
        <taxon>Thermothielavioides terrestris</taxon>
    </lineage>
</organism>
<protein>
    <submittedName>
        <fullName evidence="3">Uncharacterized protein</fullName>
    </submittedName>
</protein>
<sequence length="52" mass="5846">MLAASGVTVGTTGCAVLASWIIRWNERRRAEAKIGRQHDPQRRKWTSHEGEA</sequence>
<keyword evidence="4" id="KW-1185">Reference proteome</keyword>
<dbReference type="RefSeq" id="XP_003657293.1">
    <property type="nucleotide sequence ID" value="XM_003657245.1"/>
</dbReference>
<feature type="region of interest" description="Disordered" evidence="1">
    <location>
        <begin position="31"/>
        <end position="52"/>
    </location>
</feature>
<keyword evidence="2" id="KW-0812">Transmembrane</keyword>
<proteinExistence type="predicted"/>
<dbReference type="HOGENOM" id="CLU_3088966_0_0_1"/>
<feature type="transmembrane region" description="Helical" evidence="2">
    <location>
        <begin position="6"/>
        <end position="24"/>
    </location>
</feature>
<dbReference type="AlphaFoldDB" id="G2REI2"/>